<reference evidence="5" key="1">
    <citation type="journal article" date="2016" name="Nat. Commun.">
        <title>Genome analysis of three Pneumocystis species reveals adaptation mechanisms to life exclusively in mammalian hosts.</title>
        <authorList>
            <person name="Ma L."/>
            <person name="Chen Z."/>
            <person name="Huang D.W."/>
            <person name="Kutty G."/>
            <person name="Ishihara M."/>
            <person name="Wang H."/>
            <person name="Abouelleil A."/>
            <person name="Bishop L."/>
            <person name="Davey E."/>
            <person name="Deng R."/>
            <person name="Deng X."/>
            <person name="Fan L."/>
            <person name="Fantoni G."/>
            <person name="Fitzgerald M."/>
            <person name="Gogineni E."/>
            <person name="Goldberg J.M."/>
            <person name="Handley G."/>
            <person name="Hu X."/>
            <person name="Huber C."/>
            <person name="Jiao X."/>
            <person name="Jones K."/>
            <person name="Levin J.Z."/>
            <person name="Liu Y."/>
            <person name="Macdonald P."/>
            <person name="Melnikov A."/>
            <person name="Raley C."/>
            <person name="Sassi M."/>
            <person name="Sherman B.T."/>
            <person name="Song X."/>
            <person name="Sykes S."/>
            <person name="Tran B."/>
            <person name="Walsh L."/>
            <person name="Xia Y."/>
            <person name="Yang J."/>
            <person name="Young S."/>
            <person name="Zeng Q."/>
            <person name="Zheng X."/>
            <person name="Stephens R."/>
            <person name="Nusbaum C."/>
            <person name="Birren B.W."/>
            <person name="Azadi P."/>
            <person name="Lempicki R.A."/>
            <person name="Cuomo C.A."/>
            <person name="Kovacs J.A."/>
        </authorList>
    </citation>
    <scope>NUCLEOTIDE SEQUENCE [LARGE SCALE GENOMIC DNA]</scope>
    <source>
        <strain evidence="5">B123</strain>
    </source>
</reference>
<comment type="caution">
    <text evidence="4">The sequence shown here is derived from an EMBL/GenBank/DDBJ whole genome shotgun (WGS) entry which is preliminary data.</text>
</comment>
<dbReference type="Proteomes" id="UP000011958">
    <property type="component" value="Unassembled WGS sequence"/>
</dbReference>
<dbReference type="CDD" id="cd00022">
    <property type="entry name" value="BIR"/>
    <property type="match status" value="2"/>
</dbReference>
<accession>M7NQM9</accession>
<evidence type="ECO:0000256" key="3">
    <source>
        <dbReference type="SAM" id="MobiDB-lite"/>
    </source>
</evidence>
<evidence type="ECO:0000313" key="5">
    <source>
        <dbReference type="Proteomes" id="UP000011958"/>
    </source>
</evidence>
<feature type="compositionally biased region" description="Basic residues" evidence="3">
    <location>
        <begin position="225"/>
        <end position="237"/>
    </location>
</feature>
<dbReference type="STRING" id="1069680.M7NQM9"/>
<dbReference type="OrthoDB" id="2196114at2759"/>
<dbReference type="VEuPathDB" id="FungiDB:PNEG_00631"/>
<evidence type="ECO:0000256" key="2">
    <source>
        <dbReference type="ARBA" id="ARBA00022833"/>
    </source>
</evidence>
<dbReference type="eggNOG" id="KOG1101">
    <property type="taxonomic scope" value="Eukaryota"/>
</dbReference>
<feature type="compositionally biased region" description="Low complexity" evidence="3">
    <location>
        <begin position="213"/>
        <end position="224"/>
    </location>
</feature>
<evidence type="ECO:0000256" key="1">
    <source>
        <dbReference type="ARBA" id="ARBA00022723"/>
    </source>
</evidence>
<keyword evidence="5" id="KW-1185">Reference proteome</keyword>
<proteinExistence type="predicted"/>
<dbReference type="Pfam" id="PF00653">
    <property type="entry name" value="BIR"/>
    <property type="match status" value="2"/>
</dbReference>
<dbReference type="GeneID" id="19894329"/>
<sequence length="683" mass="78592">MEVYASRLASFQLSSRKKLKWPHIRPTPKDLAEAGFYYDPSSSSHDNVVCFLCKKALDGWNANDNPVKEHIEHSRQCGWAILKYIKLCDKERNFFSEKELQDAREATFGHWWPHEQKRGWFSKVKKMSNAGFYYSPTLDSNDMVSCIYCGLGLDGWEPKDDPMEEHKKRAPSCFFFHQSTTTRLKVSEFKASSDKVKQNLDVQNDDSLDGDDSILISKSKTNSSKTKRRSIVKRSSKKSKDNNVQPRLKKPLSVSHKDDYDSSHEAFLLSAIDDKLVLDKSNLIEEKNDENNSNNIDNFCSYKETCSSFSHTNSPFGNSEFPFAGKEIIKTSKLKNTRQSQQIKKENDLNKLSFDNKHKYNTNINTNATKIQKNASIIENNKQNDLSMRSNKRLTRLGVKNDIFESYDSEGSQNGCILAKTTSNKFHRKTSFVKSAKSGEKMSLRGMKLSYDNEEKLVSESENQKIKKSFLRPRKLSRVNTQTDELEDQIISTKDSDIKKKTRLNRKTNEIVNFKELKNASKLTSKLSEVIPLQSVNKGNNYEENGDSFNRNEIFNNFVVKDSFDDSLQQKSKRIFDFDILESETKKAKDISISEIFNNNTDKKTCNWIPIDVEALVFNSSSDILANSHELTVAELDMTIEEWMKSIIQKQVEKLEIECQRMISILKKEGERAKQAILSIQEL</sequence>
<dbReference type="SUPFAM" id="SSF57924">
    <property type="entry name" value="Inhibitor of apoptosis (IAP) repeat"/>
    <property type="match status" value="2"/>
</dbReference>
<dbReference type="RefSeq" id="XP_007872530.1">
    <property type="nucleotide sequence ID" value="XM_007874339.1"/>
</dbReference>
<evidence type="ECO:0008006" key="6">
    <source>
        <dbReference type="Google" id="ProtNLM"/>
    </source>
</evidence>
<dbReference type="HOGENOM" id="CLU_402850_0_0_1"/>
<name>M7NQM9_PNEMU</name>
<dbReference type="PROSITE" id="PS50143">
    <property type="entry name" value="BIR_REPEAT_2"/>
    <property type="match status" value="2"/>
</dbReference>
<dbReference type="InterPro" id="IPR051190">
    <property type="entry name" value="Baculoviral_IAP"/>
</dbReference>
<dbReference type="AlphaFoldDB" id="M7NQM9"/>
<dbReference type="GO" id="GO:0046872">
    <property type="term" value="F:metal ion binding"/>
    <property type="evidence" value="ECO:0007669"/>
    <property type="project" value="UniProtKB-KW"/>
</dbReference>
<dbReference type="EMBL" id="AFWA02000002">
    <property type="protein sequence ID" value="EMR11033.1"/>
    <property type="molecule type" value="Genomic_DNA"/>
</dbReference>
<dbReference type="SMART" id="SM00238">
    <property type="entry name" value="BIR"/>
    <property type="match status" value="2"/>
</dbReference>
<protein>
    <recommendedName>
        <fullName evidence="6">BIR-domain-containing protein</fullName>
    </recommendedName>
</protein>
<organism evidence="4 5">
    <name type="scientific">Pneumocystis murina (strain B123)</name>
    <name type="common">Mouse pneumocystis pneumonia agent</name>
    <name type="synonym">Pneumocystis carinii f. sp. muris</name>
    <dbReference type="NCBI Taxonomy" id="1069680"/>
    <lineage>
        <taxon>Eukaryota</taxon>
        <taxon>Fungi</taxon>
        <taxon>Dikarya</taxon>
        <taxon>Ascomycota</taxon>
        <taxon>Taphrinomycotina</taxon>
        <taxon>Pneumocystomycetes</taxon>
        <taxon>Pneumocystaceae</taxon>
        <taxon>Pneumocystis</taxon>
    </lineage>
</organism>
<dbReference type="PANTHER" id="PTHR46771:SF5">
    <property type="entry name" value="DETERIN"/>
    <property type="match status" value="1"/>
</dbReference>
<gene>
    <name evidence="4" type="ORF">PNEG_00631</name>
</gene>
<dbReference type="InterPro" id="IPR001370">
    <property type="entry name" value="BIR_rpt"/>
</dbReference>
<feature type="region of interest" description="Disordered" evidence="3">
    <location>
        <begin position="211"/>
        <end position="258"/>
    </location>
</feature>
<dbReference type="Gene3D" id="1.10.1170.10">
    <property type="entry name" value="Inhibitor Of Apoptosis Protein (2mihbC-IAP-1), Chain A"/>
    <property type="match status" value="2"/>
</dbReference>
<keyword evidence="2" id="KW-0862">Zinc</keyword>
<dbReference type="PANTHER" id="PTHR46771">
    <property type="entry name" value="DETERIN"/>
    <property type="match status" value="1"/>
</dbReference>
<evidence type="ECO:0000313" key="4">
    <source>
        <dbReference type="EMBL" id="EMR11033.1"/>
    </source>
</evidence>
<keyword evidence="1" id="KW-0479">Metal-binding</keyword>